<dbReference type="SUPFAM" id="SSF52096">
    <property type="entry name" value="ClpP/crotonase"/>
    <property type="match status" value="1"/>
</dbReference>
<dbReference type="EMBL" id="JAUFPX010000009">
    <property type="protein sequence ID" value="MDN3591419.1"/>
    <property type="molecule type" value="Genomic_DNA"/>
</dbReference>
<dbReference type="Proteomes" id="UP001224644">
    <property type="component" value="Unassembled WGS sequence"/>
</dbReference>
<accession>A0ABT8BHY7</accession>
<reference evidence="3" key="1">
    <citation type="journal article" date="2019" name="Int. J. Syst. Evol. Microbiol.">
        <title>The Global Catalogue of Microorganisms (GCM) 10K type strain sequencing project: providing services to taxonomists for standard genome sequencing and annotation.</title>
        <authorList>
            <consortium name="The Broad Institute Genomics Platform"/>
            <consortium name="The Broad Institute Genome Sequencing Center for Infectious Disease"/>
            <person name="Wu L."/>
            <person name="Ma J."/>
        </authorList>
    </citation>
    <scope>NUCLEOTIDE SEQUENCE [LARGE SCALE GENOMIC DNA]</scope>
    <source>
        <strain evidence="3">CECT 7069</strain>
    </source>
</reference>
<keyword evidence="3" id="KW-1185">Reference proteome</keyword>
<comment type="caution">
    <text evidence="2">The sequence shown here is derived from an EMBL/GenBank/DDBJ whole genome shotgun (WGS) entry which is preliminary data.</text>
</comment>
<dbReference type="InterPro" id="IPR029045">
    <property type="entry name" value="ClpP/crotonase-like_dom_sf"/>
</dbReference>
<name>A0ABT8BHY7_9HYPH</name>
<evidence type="ECO:0000313" key="3">
    <source>
        <dbReference type="Proteomes" id="UP001224644"/>
    </source>
</evidence>
<sequence>MAVRAGTAGWGGTRLGRVIGACLVLGAALACLDRPSDGAAIASLSARWPEPLQEPVHEPSEERPAPDAPAGPARVALGPHGRDIRLAGELGEGTAERLRRLLAANPQVERLHLTSEGGLVEEGQAIGDLVVARGLATYVPDYCVSACTLAFVRGTRRFLVEGGRLGFHAPYEVGPSGRVVQVDGVPERAAYLAAGLDPAFVTQALATASDDLWVPDAHRLVAARAVTETVDTGQLPDSTLDDDPSPAGARAAVLRILPILETSAVAGSAPPIEDLAAWYAQAYRAGRSEAENVDGLRRRAAMEIARTLSRANDATALAAGRVLLRAMLTVRDSDRALCGRIGAGADLVEASEALGDAATALAARAGSFSVGELTPGPVHGRGCQAEIHAYARALAKPSAEAALSVRALVQRAAPPVHAASALP</sequence>
<dbReference type="PROSITE" id="PS51257">
    <property type="entry name" value="PROKAR_LIPOPROTEIN"/>
    <property type="match status" value="1"/>
</dbReference>
<evidence type="ECO:0000256" key="1">
    <source>
        <dbReference type="SAM" id="MobiDB-lite"/>
    </source>
</evidence>
<dbReference type="RefSeq" id="WP_238227962.1">
    <property type="nucleotide sequence ID" value="NZ_BPQD01000039.1"/>
</dbReference>
<proteinExistence type="predicted"/>
<dbReference type="Gene3D" id="3.90.226.10">
    <property type="entry name" value="2-enoyl-CoA Hydratase, Chain A, domain 1"/>
    <property type="match status" value="1"/>
</dbReference>
<gene>
    <name evidence="2" type="ORF">QWZ12_12445</name>
</gene>
<feature type="region of interest" description="Disordered" evidence="1">
    <location>
        <begin position="52"/>
        <end position="74"/>
    </location>
</feature>
<feature type="compositionally biased region" description="Basic and acidic residues" evidence="1">
    <location>
        <begin position="55"/>
        <end position="65"/>
    </location>
</feature>
<evidence type="ECO:0000313" key="2">
    <source>
        <dbReference type="EMBL" id="MDN3591419.1"/>
    </source>
</evidence>
<organism evidence="2 3">
    <name type="scientific">Methylobacterium adhaesivum</name>
    <dbReference type="NCBI Taxonomy" id="333297"/>
    <lineage>
        <taxon>Bacteria</taxon>
        <taxon>Pseudomonadati</taxon>
        <taxon>Pseudomonadota</taxon>
        <taxon>Alphaproteobacteria</taxon>
        <taxon>Hyphomicrobiales</taxon>
        <taxon>Methylobacteriaceae</taxon>
        <taxon>Methylobacterium</taxon>
    </lineage>
</organism>
<protein>
    <submittedName>
        <fullName evidence="2">Uncharacterized protein</fullName>
    </submittedName>
</protein>